<keyword evidence="1" id="KW-1133">Transmembrane helix</keyword>
<proteinExistence type="predicted"/>
<dbReference type="EMBL" id="JAAGAX010000018">
    <property type="protein sequence ID" value="KAF2284682.1"/>
    <property type="molecule type" value="Genomic_DNA"/>
</dbReference>
<gene>
    <name evidence="2" type="ORF">GH714_029180</name>
</gene>
<name>A0A6A6K7F8_HEVBR</name>
<reference evidence="2 3" key="1">
    <citation type="journal article" date="2020" name="Mol. Plant">
        <title>The Chromosome-Based Rubber Tree Genome Provides New Insights into Spurge Genome Evolution and Rubber Biosynthesis.</title>
        <authorList>
            <person name="Liu J."/>
            <person name="Shi C."/>
            <person name="Shi C.C."/>
            <person name="Li W."/>
            <person name="Zhang Q.J."/>
            <person name="Zhang Y."/>
            <person name="Li K."/>
            <person name="Lu H.F."/>
            <person name="Shi C."/>
            <person name="Zhu S.T."/>
            <person name="Xiao Z.Y."/>
            <person name="Nan H."/>
            <person name="Yue Y."/>
            <person name="Zhu X.G."/>
            <person name="Wu Y."/>
            <person name="Hong X.N."/>
            <person name="Fan G.Y."/>
            <person name="Tong Y."/>
            <person name="Zhang D."/>
            <person name="Mao C.L."/>
            <person name="Liu Y.L."/>
            <person name="Hao S.J."/>
            <person name="Liu W.Q."/>
            <person name="Lv M.Q."/>
            <person name="Zhang H.B."/>
            <person name="Liu Y."/>
            <person name="Hu-Tang G.R."/>
            <person name="Wang J.P."/>
            <person name="Wang J.H."/>
            <person name="Sun Y.H."/>
            <person name="Ni S.B."/>
            <person name="Chen W.B."/>
            <person name="Zhang X.C."/>
            <person name="Jiao Y.N."/>
            <person name="Eichler E.E."/>
            <person name="Li G.H."/>
            <person name="Liu X."/>
            <person name="Gao L.Z."/>
        </authorList>
    </citation>
    <scope>NUCLEOTIDE SEQUENCE [LARGE SCALE GENOMIC DNA]</scope>
    <source>
        <strain evidence="3">cv. GT1</strain>
        <tissue evidence="2">Leaf</tissue>
    </source>
</reference>
<dbReference type="AlphaFoldDB" id="A0A6A6K7F8"/>
<keyword evidence="1" id="KW-0472">Membrane</keyword>
<evidence type="ECO:0000313" key="3">
    <source>
        <dbReference type="Proteomes" id="UP000467840"/>
    </source>
</evidence>
<evidence type="ECO:0000313" key="2">
    <source>
        <dbReference type="EMBL" id="KAF2284682.1"/>
    </source>
</evidence>
<feature type="transmembrane region" description="Helical" evidence="1">
    <location>
        <begin position="79"/>
        <end position="98"/>
    </location>
</feature>
<feature type="transmembrane region" description="Helical" evidence="1">
    <location>
        <begin position="119"/>
        <end position="140"/>
    </location>
</feature>
<organism evidence="2 3">
    <name type="scientific">Hevea brasiliensis</name>
    <name type="common">Para rubber tree</name>
    <name type="synonym">Siphonia brasiliensis</name>
    <dbReference type="NCBI Taxonomy" id="3981"/>
    <lineage>
        <taxon>Eukaryota</taxon>
        <taxon>Viridiplantae</taxon>
        <taxon>Streptophyta</taxon>
        <taxon>Embryophyta</taxon>
        <taxon>Tracheophyta</taxon>
        <taxon>Spermatophyta</taxon>
        <taxon>Magnoliopsida</taxon>
        <taxon>eudicotyledons</taxon>
        <taxon>Gunneridae</taxon>
        <taxon>Pentapetalae</taxon>
        <taxon>rosids</taxon>
        <taxon>fabids</taxon>
        <taxon>Malpighiales</taxon>
        <taxon>Euphorbiaceae</taxon>
        <taxon>Crotonoideae</taxon>
        <taxon>Micrandreae</taxon>
        <taxon>Hevea</taxon>
    </lineage>
</organism>
<evidence type="ECO:0000256" key="1">
    <source>
        <dbReference type="SAM" id="Phobius"/>
    </source>
</evidence>
<feature type="transmembrane region" description="Helical" evidence="1">
    <location>
        <begin position="38"/>
        <end position="59"/>
    </location>
</feature>
<accession>A0A6A6K7F8</accession>
<feature type="transmembrane region" description="Helical" evidence="1">
    <location>
        <begin position="160"/>
        <end position="182"/>
    </location>
</feature>
<keyword evidence="1" id="KW-0812">Transmembrane</keyword>
<evidence type="ECO:0008006" key="4">
    <source>
        <dbReference type="Google" id="ProtNLM"/>
    </source>
</evidence>
<dbReference type="OrthoDB" id="666653at2759"/>
<dbReference type="Proteomes" id="UP000467840">
    <property type="component" value="Chromosome 12"/>
</dbReference>
<sequence>MSRLHMQEELQKISVMERLNTHKVLDTIDIHQKALDDLVNVNSLFTIAVFVGLSLAHPGEHSLEDRAECDPDRRLAKRLVVSEVLSFAFFLLSSLVAKTLKVHLNIYREKDFRKIKFKIIRGGMLLMSAWGSILGCVFLTASMVDVIQIRVGKISCGSVYAFRAAGSLIAIVLLALGIYVPFMMHAIYVSMKNIE</sequence>
<keyword evidence="3" id="KW-1185">Reference proteome</keyword>
<protein>
    <recommendedName>
        <fullName evidence="4">PGG domain-containing protein</fullName>
    </recommendedName>
</protein>
<dbReference type="PANTHER" id="PTHR33430">
    <property type="entry name" value="MATERNAL EFFECT EMBRYO ARREST PROTEIN"/>
    <property type="match status" value="1"/>
</dbReference>
<comment type="caution">
    <text evidence="2">The sequence shown here is derived from an EMBL/GenBank/DDBJ whole genome shotgun (WGS) entry which is preliminary data.</text>
</comment>
<dbReference type="PANTHER" id="PTHR33430:SF1">
    <property type="entry name" value="PGG DOMAIN-CONTAINING PROTEIN"/>
    <property type="match status" value="1"/>
</dbReference>